<keyword evidence="1" id="KW-1133">Transmembrane helix</keyword>
<organism evidence="2 3">
    <name type="scientific">Candidatus Harrisonbacteria bacterium CG10_big_fil_rev_8_21_14_0_10_44_23</name>
    <dbReference type="NCBI Taxonomy" id="1974585"/>
    <lineage>
        <taxon>Bacteria</taxon>
        <taxon>Candidatus Harrisoniibacteriota</taxon>
    </lineage>
</organism>
<dbReference type="EMBL" id="PFBB01000002">
    <property type="protein sequence ID" value="PIR88828.1"/>
    <property type="molecule type" value="Genomic_DNA"/>
</dbReference>
<gene>
    <name evidence="2" type="ORF">COU09_00150</name>
</gene>
<feature type="transmembrane region" description="Helical" evidence="1">
    <location>
        <begin position="168"/>
        <end position="188"/>
    </location>
</feature>
<keyword evidence="1" id="KW-0472">Membrane</keyword>
<evidence type="ECO:0008006" key="4">
    <source>
        <dbReference type="Google" id="ProtNLM"/>
    </source>
</evidence>
<evidence type="ECO:0000313" key="2">
    <source>
        <dbReference type="EMBL" id="PIR88828.1"/>
    </source>
</evidence>
<dbReference type="Proteomes" id="UP000229615">
    <property type="component" value="Unassembled WGS sequence"/>
</dbReference>
<evidence type="ECO:0000313" key="3">
    <source>
        <dbReference type="Proteomes" id="UP000229615"/>
    </source>
</evidence>
<feature type="transmembrane region" description="Helical" evidence="1">
    <location>
        <begin position="20"/>
        <end position="39"/>
    </location>
</feature>
<feature type="transmembrane region" description="Helical" evidence="1">
    <location>
        <begin position="125"/>
        <end position="147"/>
    </location>
</feature>
<protein>
    <recommendedName>
        <fullName evidence="4">TVP38/TMEM64 family membrane protein</fullName>
    </recommendedName>
</protein>
<comment type="caution">
    <text evidence="2">The sequence shown here is derived from an EMBL/GenBank/DDBJ whole genome shotgun (WGS) entry which is preliminary data.</text>
</comment>
<dbReference type="AlphaFoldDB" id="A0A2H0UQZ4"/>
<proteinExistence type="predicted"/>
<reference evidence="3" key="1">
    <citation type="submission" date="2017-09" db="EMBL/GenBank/DDBJ databases">
        <title>Depth-based differentiation of microbial function through sediment-hosted aquifers and enrichment of novel symbionts in the deep terrestrial subsurface.</title>
        <authorList>
            <person name="Probst A.J."/>
            <person name="Ladd B."/>
            <person name="Jarett J.K."/>
            <person name="Geller-Mcgrath D.E."/>
            <person name="Sieber C.M.K."/>
            <person name="Emerson J.B."/>
            <person name="Anantharaman K."/>
            <person name="Thomas B.C."/>
            <person name="Malmstrom R."/>
            <person name="Stieglmeier M."/>
            <person name="Klingl A."/>
            <person name="Woyke T."/>
            <person name="Ryan C.M."/>
            <person name="Banfield J.F."/>
        </authorList>
    </citation>
    <scope>NUCLEOTIDE SEQUENCE [LARGE SCALE GENOMIC DNA]</scope>
</reference>
<keyword evidence="1" id="KW-0812">Transmembrane</keyword>
<feature type="transmembrane region" description="Helical" evidence="1">
    <location>
        <begin position="51"/>
        <end position="74"/>
    </location>
</feature>
<accession>A0A2H0UQZ4</accession>
<feature type="transmembrane region" description="Helical" evidence="1">
    <location>
        <begin position="86"/>
        <end position="105"/>
    </location>
</feature>
<sequence length="192" mass="20863">MPKAQPKPRAKKHNNRILKLLLIVASIAIALVLAKTGIFSDILIGTQQWRIIGSILAGIFFVSIFTAVPAAVVLVEIALANTPLEVALFGAIGAAIGDLLIFRFIRDTLSDDIDWFLEKTKKQKIMSIFRLRPLHWLVPIIGAVFIASPIPDEIGLAMMGVSKVKTGTLVIISFLLNFAGIWLLTAVAKGLL</sequence>
<evidence type="ECO:0000256" key="1">
    <source>
        <dbReference type="SAM" id="Phobius"/>
    </source>
</evidence>
<name>A0A2H0UQZ4_9BACT</name>